<dbReference type="SUPFAM" id="SSF49870">
    <property type="entry name" value="Osmotin, thaumatin-like protein"/>
    <property type="match status" value="1"/>
</dbReference>
<gene>
    <name evidence="3" type="ORF">BT96DRAFT_960956</name>
</gene>
<organism evidence="3 4">
    <name type="scientific">Gymnopus androsaceus JB14</name>
    <dbReference type="NCBI Taxonomy" id="1447944"/>
    <lineage>
        <taxon>Eukaryota</taxon>
        <taxon>Fungi</taxon>
        <taxon>Dikarya</taxon>
        <taxon>Basidiomycota</taxon>
        <taxon>Agaricomycotina</taxon>
        <taxon>Agaricomycetes</taxon>
        <taxon>Agaricomycetidae</taxon>
        <taxon>Agaricales</taxon>
        <taxon>Marasmiineae</taxon>
        <taxon>Omphalotaceae</taxon>
        <taxon>Gymnopus</taxon>
    </lineage>
</organism>
<accession>A0A6A4GEP6</accession>
<dbReference type="InterPro" id="IPR001938">
    <property type="entry name" value="Thaumatin"/>
</dbReference>
<dbReference type="AlphaFoldDB" id="A0A6A4GEP6"/>
<evidence type="ECO:0000256" key="1">
    <source>
        <dbReference type="PIRSR" id="PIRSR002703-1"/>
    </source>
</evidence>
<feature type="chain" id="PRO_5025354129" evidence="2">
    <location>
        <begin position="21"/>
        <end position="232"/>
    </location>
</feature>
<sequence>MNRIFAALTVSLAISAMANARTMTVKNNCDVTICIRVIPVSLMNDFSFIGNSTPDYATGFTVPDNWTSGRIWGRTDCDFDNNIDGATACVSDRYCYLLNCANTLGAPTATVAEWTLGGSADWYDVSRLIDGFSSPLEITNTANCDIASCPADLNALTRLTGTKNSDPRSSSRLCTGSHNAAETYPSSGVADYDYFKSNCPDTYAYAYDEDSGTALFTCDSSNNADYTLTFCP</sequence>
<dbReference type="EMBL" id="ML770264">
    <property type="protein sequence ID" value="KAE9383974.1"/>
    <property type="molecule type" value="Genomic_DNA"/>
</dbReference>
<evidence type="ECO:0000313" key="3">
    <source>
        <dbReference type="EMBL" id="KAE9383974.1"/>
    </source>
</evidence>
<keyword evidence="1" id="KW-1015">Disulfide bond</keyword>
<reference evidence="3" key="1">
    <citation type="journal article" date="2019" name="Environ. Microbiol.">
        <title>Fungal ecological strategies reflected in gene transcription - a case study of two litter decomposers.</title>
        <authorList>
            <person name="Barbi F."/>
            <person name="Kohler A."/>
            <person name="Barry K."/>
            <person name="Baskaran P."/>
            <person name="Daum C."/>
            <person name="Fauchery L."/>
            <person name="Ihrmark K."/>
            <person name="Kuo A."/>
            <person name="LaButti K."/>
            <person name="Lipzen A."/>
            <person name="Morin E."/>
            <person name="Grigoriev I.V."/>
            <person name="Henrissat B."/>
            <person name="Lindahl B."/>
            <person name="Martin F."/>
        </authorList>
    </citation>
    <scope>NUCLEOTIDE SEQUENCE</scope>
    <source>
        <strain evidence="3">JB14</strain>
    </source>
</reference>
<proteinExistence type="predicted"/>
<feature type="signal peptide" evidence="2">
    <location>
        <begin position="1"/>
        <end position="20"/>
    </location>
</feature>
<protein>
    <submittedName>
        <fullName evidence="3">Osmotin, thaumatin-like protein</fullName>
    </submittedName>
</protein>
<dbReference type="Pfam" id="PF00314">
    <property type="entry name" value="Thaumatin"/>
    <property type="match status" value="1"/>
</dbReference>
<dbReference type="SMART" id="SM00205">
    <property type="entry name" value="THN"/>
    <property type="match status" value="1"/>
</dbReference>
<dbReference type="Gene3D" id="2.60.110.10">
    <property type="entry name" value="Thaumatin"/>
    <property type="match status" value="1"/>
</dbReference>
<dbReference type="InterPro" id="IPR037176">
    <property type="entry name" value="Osmotin/thaumatin-like_sf"/>
</dbReference>
<dbReference type="PANTHER" id="PTHR31048">
    <property type="entry name" value="OS03G0233200 PROTEIN"/>
    <property type="match status" value="1"/>
</dbReference>
<keyword evidence="4" id="KW-1185">Reference proteome</keyword>
<dbReference type="PRINTS" id="PR00347">
    <property type="entry name" value="THAUMATIN"/>
</dbReference>
<keyword evidence="2" id="KW-0732">Signal</keyword>
<evidence type="ECO:0000313" key="4">
    <source>
        <dbReference type="Proteomes" id="UP000799118"/>
    </source>
</evidence>
<dbReference type="OrthoDB" id="430315at2759"/>
<dbReference type="PROSITE" id="PS51367">
    <property type="entry name" value="THAUMATIN_2"/>
    <property type="match status" value="1"/>
</dbReference>
<evidence type="ECO:0000256" key="2">
    <source>
        <dbReference type="SAM" id="SignalP"/>
    </source>
</evidence>
<dbReference type="PIRSF" id="PIRSF002703">
    <property type="entry name" value="Thaumatin"/>
    <property type="match status" value="1"/>
</dbReference>
<feature type="disulfide bond" evidence="1">
    <location>
        <begin position="77"/>
        <end position="89"/>
    </location>
</feature>
<name>A0A6A4GEP6_9AGAR</name>
<feature type="disulfide bond" evidence="1">
    <location>
        <begin position="29"/>
        <end position="231"/>
    </location>
</feature>
<dbReference type="Proteomes" id="UP000799118">
    <property type="component" value="Unassembled WGS sequence"/>
</dbReference>
<feature type="disulfide bond" evidence="1">
    <location>
        <begin position="149"/>
        <end position="199"/>
    </location>
</feature>
<feature type="disulfide bond" evidence="1">
    <location>
        <begin position="144"/>
        <end position="218"/>
    </location>
</feature>